<accession>A0A0H4VUU7</accession>
<dbReference type="InterPro" id="IPR043504">
    <property type="entry name" value="Peptidase_S1_PA_chymotrypsin"/>
</dbReference>
<dbReference type="EMBL" id="CP011310">
    <property type="protein sequence ID" value="AKQ40818.2"/>
    <property type="molecule type" value="Genomic_DNA"/>
</dbReference>
<name>A0A0H4VUU7_9SPHN</name>
<evidence type="ECO:0000313" key="2">
    <source>
        <dbReference type="Proteomes" id="UP000059113"/>
    </source>
</evidence>
<dbReference type="InterPro" id="IPR018114">
    <property type="entry name" value="TRYPSIN_HIS"/>
</dbReference>
<dbReference type="CDD" id="cd21112">
    <property type="entry name" value="alphaLP-like"/>
    <property type="match status" value="1"/>
</dbReference>
<dbReference type="GO" id="GO:0004252">
    <property type="term" value="F:serine-type endopeptidase activity"/>
    <property type="evidence" value="ECO:0007669"/>
    <property type="project" value="InterPro"/>
</dbReference>
<proteinExistence type="predicted"/>
<protein>
    <recommendedName>
        <fullName evidence="3">Peptidase S1 domain-containing protein</fullName>
    </recommendedName>
</protein>
<dbReference type="InterPro" id="IPR009003">
    <property type="entry name" value="Peptidase_S1_PA"/>
</dbReference>
<reference evidence="1 2" key="1">
    <citation type="journal article" date="2015" name="Int. J. Syst. Evol. Microbiol.">
        <title>Erythrobacter atlanticus sp. nov., a bacterium from ocean sediment able to degrade polycyclic aromatic hydrocarbons.</title>
        <authorList>
            <person name="Zhuang L."/>
            <person name="Liu Y."/>
            <person name="Wang L."/>
            <person name="Wang W."/>
            <person name="Shao Z."/>
        </authorList>
    </citation>
    <scope>NUCLEOTIDE SEQUENCE [LARGE SCALE GENOMIC DNA]</scope>
    <source>
        <strain evidence="2">s21-N3</strain>
    </source>
</reference>
<dbReference type="KEGG" id="ery:CP97_00270"/>
<dbReference type="GO" id="GO:0006508">
    <property type="term" value="P:proteolysis"/>
    <property type="evidence" value="ECO:0007669"/>
    <property type="project" value="InterPro"/>
</dbReference>
<reference evidence="2" key="2">
    <citation type="submission" date="2015-04" db="EMBL/GenBank/DDBJ databases">
        <title>The complete genome sequence of Erythrobacter sp. s21-N3.</title>
        <authorList>
            <person name="Zhuang L."/>
            <person name="Liu Y."/>
            <person name="Shao Z."/>
        </authorList>
    </citation>
    <scope>NUCLEOTIDE SEQUENCE [LARGE SCALE GENOMIC DNA]</scope>
    <source>
        <strain evidence="2">s21-N3</strain>
    </source>
</reference>
<gene>
    <name evidence="1" type="ORF">CP97_00270</name>
</gene>
<dbReference type="PROSITE" id="PS00134">
    <property type="entry name" value="TRYPSIN_HIS"/>
    <property type="match status" value="1"/>
</dbReference>
<dbReference type="SUPFAM" id="SSF50494">
    <property type="entry name" value="Trypsin-like serine proteases"/>
    <property type="match status" value="1"/>
</dbReference>
<evidence type="ECO:0008006" key="3">
    <source>
        <dbReference type="Google" id="ProtNLM"/>
    </source>
</evidence>
<dbReference type="Gene3D" id="2.40.10.10">
    <property type="entry name" value="Trypsin-like serine proteases"/>
    <property type="match status" value="2"/>
</dbReference>
<dbReference type="Proteomes" id="UP000059113">
    <property type="component" value="Chromosome"/>
</dbReference>
<dbReference type="STRING" id="1648404.CP97_00270"/>
<keyword evidence="2" id="KW-1185">Reference proteome</keyword>
<evidence type="ECO:0000313" key="1">
    <source>
        <dbReference type="EMBL" id="AKQ40818.2"/>
    </source>
</evidence>
<sequence>MICSSENLVLFISSVLLSGPDSNPTWRKIRGSRHLPQDLMSFVQIKKGSVPSQMQATGMQSGDGVYGGWSFSDSTADASRYVCSFAFNAKDNLNRPIILTAAHCANNPRIYYQRSGVPHWVSLTFEKEWIGPGTKYDYQFHRTDGLNNGAWVWFDNGPGKIDFKGFRPSDDHTLDSSKNIIASQSAEGYYAVKGTWGYYDQKVGQVLCKSGRSTGLTCGQITHGYYTFNGIKGWIETGLSSAFIYAVSGDSGGAVFTEPTTAGGIKAAGIVTAATIHDPTRNAKGEVNFSGDERPCLPFMEGNSSYPDVGPDCKMIHMPIDYVDDQQLITIVTQ</sequence>
<organism evidence="1 2">
    <name type="scientific">Aurantiacibacter atlanticus</name>
    <dbReference type="NCBI Taxonomy" id="1648404"/>
    <lineage>
        <taxon>Bacteria</taxon>
        <taxon>Pseudomonadati</taxon>
        <taxon>Pseudomonadota</taxon>
        <taxon>Alphaproteobacteria</taxon>
        <taxon>Sphingomonadales</taxon>
        <taxon>Erythrobacteraceae</taxon>
        <taxon>Aurantiacibacter</taxon>
    </lineage>
</organism>
<dbReference type="AlphaFoldDB" id="A0A0H4VUU7"/>